<evidence type="ECO:0000313" key="2">
    <source>
        <dbReference type="EMBL" id="KOO29955.1"/>
    </source>
</evidence>
<comment type="caution">
    <text evidence="2">The sequence shown here is derived from an EMBL/GenBank/DDBJ whole genome shotgun (WGS) entry which is preliminary data.</text>
</comment>
<evidence type="ECO:0000313" key="3">
    <source>
        <dbReference type="Proteomes" id="UP000037460"/>
    </source>
</evidence>
<name>A0A0M0JTX6_9EUKA</name>
<reference evidence="3" key="1">
    <citation type="journal article" date="2015" name="PLoS Genet.">
        <title>Genome Sequence and Transcriptome Analyses of Chrysochromulina tobin: Metabolic Tools for Enhanced Algal Fitness in the Prominent Order Prymnesiales (Haptophyceae).</title>
        <authorList>
            <person name="Hovde B.T."/>
            <person name="Deodato C.R."/>
            <person name="Hunsperger H.M."/>
            <person name="Ryken S.A."/>
            <person name="Yost W."/>
            <person name="Jha R.K."/>
            <person name="Patterson J."/>
            <person name="Monnat R.J. Jr."/>
            <person name="Barlow S.B."/>
            <person name="Starkenburg S.R."/>
            <person name="Cattolico R.A."/>
        </authorList>
    </citation>
    <scope>NUCLEOTIDE SEQUENCE</scope>
    <source>
        <strain evidence="3">CCMP291</strain>
    </source>
</reference>
<proteinExistence type="predicted"/>
<keyword evidence="3" id="KW-1185">Reference proteome</keyword>
<dbReference type="AlphaFoldDB" id="A0A0M0JTX6"/>
<evidence type="ECO:0000256" key="1">
    <source>
        <dbReference type="SAM" id="Coils"/>
    </source>
</evidence>
<keyword evidence="1" id="KW-0175">Coiled coil</keyword>
<gene>
    <name evidence="2" type="ORF">Ctob_003814</name>
</gene>
<sequence length="542" mass="59005">MHDVVCDTFSMALAARREQRAAMHLLGTWRLFAATARHRAARLQAAAEMAAERTQSEANARSAAEAIAAQLRVAQREASEAQLLVLATRQQRAEALAKAAAEEEQRLESVVLSERRVARHSQVLEQLGAVFAAAAALRRLGATLRFWAVLATARRVAAAQRRLGRCLGATLRFWAVLATARRVRAQMAGSAAAAESELRGRLEAAVREAAAHAGALAEARAESAHADAAASERQRALSARASIERLRTSVEARGLLCGEIDYLERAFTRSEHARYAGADSFAEREWRLRQQADLQASLSHWSHLVSRRRHRALSADLDRARQAAADASAGLVRRAAVASRARTHWAHAVAYGDARLTAATSFGAWRHVAVAARREAAAAAEASQREALQQQLSELTRLAERLSAELQQSQATLSARTEELEAARVTADARADASECRVAELEHAATQAALAASKETLELRMRLGAAEQQAALEAARARRAEEVSSRLEEDVRAAELRALWNKEQAAQQASLIHEQLHETIDLLAPSPRRAPTRRAHMDAADE</sequence>
<feature type="coiled-coil region" evidence="1">
    <location>
        <begin position="378"/>
        <end position="419"/>
    </location>
</feature>
<dbReference type="EMBL" id="JWZX01002322">
    <property type="protein sequence ID" value="KOO29955.1"/>
    <property type="molecule type" value="Genomic_DNA"/>
</dbReference>
<organism evidence="2 3">
    <name type="scientific">Chrysochromulina tobinii</name>
    <dbReference type="NCBI Taxonomy" id="1460289"/>
    <lineage>
        <taxon>Eukaryota</taxon>
        <taxon>Haptista</taxon>
        <taxon>Haptophyta</taxon>
        <taxon>Prymnesiophyceae</taxon>
        <taxon>Prymnesiales</taxon>
        <taxon>Chrysochromulinaceae</taxon>
        <taxon>Chrysochromulina</taxon>
    </lineage>
</organism>
<dbReference type="Proteomes" id="UP000037460">
    <property type="component" value="Unassembled WGS sequence"/>
</dbReference>
<accession>A0A0M0JTX6</accession>
<protein>
    <submittedName>
        <fullName evidence="2">Uncharacterized protein</fullName>
    </submittedName>
</protein>